<dbReference type="KEGG" id="flt:Sv326_0564"/>
<proteinExistence type="predicted"/>
<dbReference type="GO" id="GO:0016758">
    <property type="term" value="F:hexosyltransferase activity"/>
    <property type="evidence" value="ECO:0007669"/>
    <property type="project" value="TreeGrafter"/>
</dbReference>
<evidence type="ECO:0000259" key="1">
    <source>
        <dbReference type="Pfam" id="PF00534"/>
    </source>
</evidence>
<gene>
    <name evidence="3" type="ORF">Sv326_0564</name>
</gene>
<keyword evidence="3" id="KW-0808">Transferase</keyword>
<dbReference type="Proteomes" id="UP000510821">
    <property type="component" value="Chromosome"/>
</dbReference>
<dbReference type="SUPFAM" id="SSF53756">
    <property type="entry name" value="UDP-Glycosyltransferase/glycogen phosphorylase"/>
    <property type="match status" value="1"/>
</dbReference>
<protein>
    <submittedName>
        <fullName evidence="3">Glycosyl transferase, group 1</fullName>
    </submittedName>
</protein>
<name>A0A7D6BC16_FERL1</name>
<dbReference type="InterPro" id="IPR050194">
    <property type="entry name" value="Glycosyltransferase_grp1"/>
</dbReference>
<dbReference type="AlphaFoldDB" id="A0A7D6BC16"/>
<dbReference type="PANTHER" id="PTHR45947">
    <property type="entry name" value="SULFOQUINOVOSYL TRANSFERASE SQD2"/>
    <property type="match status" value="1"/>
</dbReference>
<feature type="domain" description="Glycosyl transferase family 1" evidence="1">
    <location>
        <begin position="214"/>
        <end position="382"/>
    </location>
</feature>
<dbReference type="Gene3D" id="3.40.50.2000">
    <property type="entry name" value="Glycogen Phosphorylase B"/>
    <property type="match status" value="2"/>
</dbReference>
<evidence type="ECO:0000313" key="3">
    <source>
        <dbReference type="EMBL" id="QLJ52739.1"/>
    </source>
</evidence>
<dbReference type="InterPro" id="IPR001296">
    <property type="entry name" value="Glyco_trans_1"/>
</dbReference>
<dbReference type="CDD" id="cd03801">
    <property type="entry name" value="GT4_PimA-like"/>
    <property type="match status" value="1"/>
</dbReference>
<accession>A0A7D6BC16</accession>
<dbReference type="Pfam" id="PF13439">
    <property type="entry name" value="Glyco_transf_4"/>
    <property type="match status" value="1"/>
</dbReference>
<dbReference type="InterPro" id="IPR028098">
    <property type="entry name" value="Glyco_trans_4-like_N"/>
</dbReference>
<organism evidence="3 4">
    <name type="scientific">Fermentimicrarchaeum limneticum</name>
    <dbReference type="NCBI Taxonomy" id="2795018"/>
    <lineage>
        <taxon>Archaea</taxon>
        <taxon>Candidatus Micrarchaeota</taxon>
        <taxon>Candidatus Fermentimicrarchaeales</taxon>
        <taxon>Candidatus Fermentimicrarchaeaceae</taxon>
        <taxon>Candidatus Fermentimicrarchaeum</taxon>
    </lineage>
</organism>
<evidence type="ECO:0000259" key="2">
    <source>
        <dbReference type="Pfam" id="PF13439"/>
    </source>
</evidence>
<evidence type="ECO:0000313" key="4">
    <source>
        <dbReference type="Proteomes" id="UP000510821"/>
    </source>
</evidence>
<dbReference type="Pfam" id="PF00534">
    <property type="entry name" value="Glycos_transf_1"/>
    <property type="match status" value="1"/>
</dbReference>
<reference evidence="4" key="1">
    <citation type="submission" date="2020-07" db="EMBL/GenBank/DDBJ databases">
        <title>Metabolic diversity and evolutionary history of the archaeal phylum ###Micrarchaeota### uncovered from a freshwater lake metagenome.</title>
        <authorList>
            <person name="Kadnikov V.V."/>
            <person name="Savvichev A.S."/>
            <person name="Mardanov A.V."/>
            <person name="Beletsky A.V."/>
            <person name="Chupakov A.V."/>
            <person name="Kokryatskaya N.M."/>
            <person name="Pimenov N.V."/>
            <person name="Ravin N.V."/>
        </authorList>
    </citation>
    <scope>NUCLEOTIDE SEQUENCE [LARGE SCALE GENOMIC DNA]</scope>
</reference>
<dbReference type="PANTHER" id="PTHR45947:SF3">
    <property type="entry name" value="SULFOQUINOVOSYL TRANSFERASE SQD2"/>
    <property type="match status" value="1"/>
</dbReference>
<sequence length="409" mass="46664">MRIAYFVWEYPPRLIGGLGTYAAEITKKFDEMGHELVVFTMNDGEKLPRREQWNNTTVHRPLLADATPVLPTFVDDEIKRWGEGLKFFSDILTYNFLSANKFSNEVARKENFDIIICHDWLSAISGVIAKNSTKKPLVFHVHSTEFGRSGGGGSQTIRDLEYSTANYADRIITVSSAMREELYKLHFPADRIRVCWNGVDEKKYDISRFSKQQIDDHRKKRGVKENEKPILFTGRLTWVKGVNTLVNAMPEILRSCPEARLVILGRGEMADELKVLARQLNITDKIIMIDEWVDEEERILLYASSYMVCAPSRYEPFGIVSLEGMSMKKPVLVGRGGLREAVVDGETGFYCEPDDAHDLAMKALKILNDPDLARKLGENGRDRVLKNFTWDKIASDTIQIYQNVIDKKG</sequence>
<feature type="domain" description="Glycosyltransferase subfamily 4-like N-terminal" evidence="2">
    <location>
        <begin position="15"/>
        <end position="201"/>
    </location>
</feature>
<dbReference type="EMBL" id="CP058998">
    <property type="protein sequence ID" value="QLJ52739.1"/>
    <property type="molecule type" value="Genomic_DNA"/>
</dbReference>